<evidence type="ECO:0000313" key="1">
    <source>
        <dbReference type="EMBL" id="TGG89737.1"/>
    </source>
</evidence>
<protein>
    <recommendedName>
        <fullName evidence="3">Tat pathway signal sequence domain protein</fullName>
    </recommendedName>
</protein>
<evidence type="ECO:0008006" key="3">
    <source>
        <dbReference type="Google" id="ProtNLM"/>
    </source>
</evidence>
<dbReference type="RefSeq" id="WP_052439600.1">
    <property type="nucleotide sequence ID" value="NZ_BBQG01000029.1"/>
</dbReference>
<dbReference type="AlphaFoldDB" id="A0A8H1QVL3"/>
<sequence>MGDVITGGGNGPGLFERWYGLPARIRRPAAALAVAAVLAGGVAGHALTRPRPGPPPAHAAVHRVPYPVHSTRLAWAGLDRVDTAARTFRVGLRVDTDDPVLVRRVTQTYDALEMELVPPRTVVVRPGRPVRVWAKARVNSCHTLPIEARHPFLEVTLCNARAAQEVSFLPGRDYARTLTRTLRTLCGPSAGP</sequence>
<gene>
    <name evidence="1" type="ORF">D8771_02325</name>
</gene>
<proteinExistence type="predicted"/>
<name>A0A8H1QVL3_9ACTN</name>
<organism evidence="1 2">
    <name type="scientific">Streptomyces albus</name>
    <dbReference type="NCBI Taxonomy" id="1888"/>
    <lineage>
        <taxon>Bacteria</taxon>
        <taxon>Bacillati</taxon>
        <taxon>Actinomycetota</taxon>
        <taxon>Actinomycetes</taxon>
        <taxon>Kitasatosporales</taxon>
        <taxon>Streptomycetaceae</taxon>
        <taxon>Streptomyces</taxon>
    </lineage>
</organism>
<dbReference type="Proteomes" id="UP000298111">
    <property type="component" value="Unassembled WGS sequence"/>
</dbReference>
<evidence type="ECO:0000313" key="2">
    <source>
        <dbReference type="Proteomes" id="UP000298111"/>
    </source>
</evidence>
<accession>A0A8H1QVL3</accession>
<dbReference type="GeneID" id="75184415"/>
<comment type="caution">
    <text evidence="1">The sequence shown here is derived from an EMBL/GenBank/DDBJ whole genome shotgun (WGS) entry which is preliminary data.</text>
</comment>
<reference evidence="1 2" key="1">
    <citation type="submission" date="2018-10" db="EMBL/GenBank/DDBJ databases">
        <title>Isolation of pseudouridimycin from Streptomyces albus DSM 40763.</title>
        <authorList>
            <person name="Rosenqvist P."/>
            <person name="Metsae-Ketelae M."/>
            <person name="Virta P."/>
        </authorList>
    </citation>
    <scope>NUCLEOTIDE SEQUENCE [LARGE SCALE GENOMIC DNA]</scope>
    <source>
        <strain evidence="1 2">DSM 40763</strain>
    </source>
</reference>
<dbReference type="EMBL" id="RCIY01000002">
    <property type="protein sequence ID" value="TGG89737.1"/>
    <property type="molecule type" value="Genomic_DNA"/>
</dbReference>